<keyword evidence="2" id="KW-1185">Reference proteome</keyword>
<reference evidence="1" key="2">
    <citation type="submission" date="2025-08" db="UniProtKB">
        <authorList>
            <consortium name="Ensembl"/>
        </authorList>
    </citation>
    <scope>IDENTIFICATION</scope>
</reference>
<gene>
    <name evidence="1" type="primary">NR2C2AP</name>
</gene>
<dbReference type="AlphaFoldDB" id="A0A2K5VZR5"/>
<accession>A0A2K5VZR5</accession>
<proteinExistence type="predicted"/>
<dbReference type="Bgee" id="ENSMFAG00000042311">
    <property type="expression patterns" value="Expressed in thymus and 13 other cell types or tissues"/>
</dbReference>
<evidence type="ECO:0000313" key="2">
    <source>
        <dbReference type="Proteomes" id="UP000233100"/>
    </source>
</evidence>
<dbReference type="Gene3D" id="2.60.120.260">
    <property type="entry name" value="Galactose-binding domain-like"/>
    <property type="match status" value="1"/>
</dbReference>
<dbReference type="FunFam" id="2.60.120.260:FF:000145">
    <property type="entry name" value="Nuclear receptor 2C2-associated protein"/>
    <property type="match status" value="1"/>
</dbReference>
<organism evidence="1 2">
    <name type="scientific">Macaca fascicularis</name>
    <name type="common">Crab-eating macaque</name>
    <name type="synonym">Cynomolgus monkey</name>
    <dbReference type="NCBI Taxonomy" id="9541"/>
    <lineage>
        <taxon>Eukaryota</taxon>
        <taxon>Metazoa</taxon>
        <taxon>Chordata</taxon>
        <taxon>Craniata</taxon>
        <taxon>Vertebrata</taxon>
        <taxon>Euteleostomi</taxon>
        <taxon>Mammalia</taxon>
        <taxon>Eutheria</taxon>
        <taxon>Euarchontoglires</taxon>
        <taxon>Primates</taxon>
        <taxon>Haplorrhini</taxon>
        <taxon>Catarrhini</taxon>
        <taxon>Cercopithecidae</taxon>
        <taxon>Cercopithecinae</taxon>
        <taxon>Macaca</taxon>
    </lineage>
</organism>
<protein>
    <submittedName>
        <fullName evidence="1">Nuclear receptor 2C2 associated protein</fullName>
    </submittedName>
</protein>
<dbReference type="InterPro" id="IPR008979">
    <property type="entry name" value="Galactose-bd-like_sf"/>
</dbReference>
<dbReference type="VEuPathDB" id="HostDB:ENSMFAG00000042311"/>
<sequence>MTHSLVCPETVSRVSSVLNRNTRQFGKKHLFDQDEETCWNSDQGPSQWVTLEFPQLIRVSQLQIQFQGGFSSRRGCLEGTRRPWVAGVPGVTPDTHCLSLLKVHRAVRLSARLQISTLRTATRFRYPAPVSGVGWSVPLDSPKPEWEP</sequence>
<evidence type="ECO:0000313" key="1">
    <source>
        <dbReference type="Ensembl" id="ENSMFAP00000030235.2"/>
    </source>
</evidence>
<dbReference type="GeneTree" id="ENSGT00390000017748"/>
<name>A0A2K5VZR5_MACFA</name>
<dbReference type="Proteomes" id="UP000233100">
    <property type="component" value="Chromosome 19"/>
</dbReference>
<reference evidence="1 2" key="1">
    <citation type="submission" date="2013-03" db="EMBL/GenBank/DDBJ databases">
        <authorList>
            <person name="Warren W."/>
            <person name="Wilson R.K."/>
        </authorList>
    </citation>
    <scope>NUCLEOTIDE SEQUENCE</scope>
</reference>
<dbReference type="Ensembl" id="ENSMFAT00000004440.2">
    <property type="protein sequence ID" value="ENSMFAP00000030235.2"/>
    <property type="gene ID" value="ENSMFAG00000042311.2"/>
</dbReference>
<dbReference type="SUPFAM" id="SSF49785">
    <property type="entry name" value="Galactose-binding domain-like"/>
    <property type="match status" value="1"/>
</dbReference>
<reference evidence="1" key="3">
    <citation type="submission" date="2025-09" db="UniProtKB">
        <authorList>
            <consortium name="Ensembl"/>
        </authorList>
    </citation>
    <scope>IDENTIFICATION</scope>
</reference>